<organism evidence="2 3">
    <name type="scientific">Paenibacillus campinasensis</name>
    <dbReference type="NCBI Taxonomy" id="66347"/>
    <lineage>
        <taxon>Bacteria</taxon>
        <taxon>Bacillati</taxon>
        <taxon>Bacillota</taxon>
        <taxon>Bacilli</taxon>
        <taxon>Bacillales</taxon>
        <taxon>Paenibacillaceae</taxon>
        <taxon>Paenibacillus</taxon>
    </lineage>
</organism>
<evidence type="ECO:0000313" key="3">
    <source>
        <dbReference type="Proteomes" id="UP000215596"/>
    </source>
</evidence>
<sequence length="130" mass="14159">MRGLARTGLCTGYGMVIGWLVIGLRDDATDQRAPQIWGTNGADNTLPGIGGVLGKKPTASRKTVVSGRRYHSRGSRENRGGAAGKFSLCLFGVTLFVVLVWVIVFKSFKLLSLNKPFPLNLGVLIFFWVF</sequence>
<dbReference type="AlphaFoldDB" id="A0A268ETH8"/>
<accession>A0A268ETH8</accession>
<keyword evidence="1" id="KW-0472">Membrane</keyword>
<dbReference type="Proteomes" id="UP000215596">
    <property type="component" value="Unassembled WGS sequence"/>
</dbReference>
<comment type="caution">
    <text evidence="2">The sequence shown here is derived from an EMBL/GenBank/DDBJ whole genome shotgun (WGS) entry which is preliminary data.</text>
</comment>
<protein>
    <submittedName>
        <fullName evidence="2">Uncharacterized protein</fullName>
    </submittedName>
</protein>
<feature type="transmembrane region" description="Helical" evidence="1">
    <location>
        <begin position="82"/>
        <end position="104"/>
    </location>
</feature>
<keyword evidence="1" id="KW-1133">Transmembrane helix</keyword>
<evidence type="ECO:0000256" key="1">
    <source>
        <dbReference type="SAM" id="Phobius"/>
    </source>
</evidence>
<reference evidence="2 3" key="1">
    <citation type="submission" date="2017-07" db="EMBL/GenBank/DDBJ databases">
        <title>Isolation and whole genome analysis of endospore-forming bacteria from heroin.</title>
        <authorList>
            <person name="Kalinowski J."/>
            <person name="Ahrens B."/>
            <person name="Al-Dilaimi A."/>
            <person name="Winkler A."/>
            <person name="Wibberg D."/>
            <person name="Schleenbecker U."/>
            <person name="Ruckert C."/>
            <person name="Wolfel R."/>
            <person name="Grass G."/>
        </authorList>
    </citation>
    <scope>NUCLEOTIDE SEQUENCE [LARGE SCALE GENOMIC DNA]</scope>
    <source>
        <strain evidence="2 3">7537-G1</strain>
    </source>
</reference>
<evidence type="ECO:0000313" key="2">
    <source>
        <dbReference type="EMBL" id="PAD76374.1"/>
    </source>
</evidence>
<proteinExistence type="predicted"/>
<name>A0A268ETH8_9BACL</name>
<gene>
    <name evidence="2" type="ORF">CHH67_12145</name>
</gene>
<dbReference type="EMBL" id="NPBY01000038">
    <property type="protein sequence ID" value="PAD76374.1"/>
    <property type="molecule type" value="Genomic_DNA"/>
</dbReference>
<keyword evidence="1" id="KW-0812">Transmembrane</keyword>